<evidence type="ECO:0000313" key="1">
    <source>
        <dbReference type="EMBL" id="MCI33505.1"/>
    </source>
</evidence>
<accession>A0A392RD51</accession>
<dbReference type="Gene3D" id="3.80.10.10">
    <property type="entry name" value="Ribonuclease Inhibitor"/>
    <property type="match status" value="1"/>
</dbReference>
<dbReference type="Proteomes" id="UP000265520">
    <property type="component" value="Unassembled WGS sequence"/>
</dbReference>
<protein>
    <submittedName>
        <fullName evidence="1">Disease resistance protein RPM1-like</fullName>
    </submittedName>
</protein>
<dbReference type="SUPFAM" id="SSF52058">
    <property type="entry name" value="L domain-like"/>
    <property type="match status" value="1"/>
</dbReference>
<evidence type="ECO:0000313" key="2">
    <source>
        <dbReference type="Proteomes" id="UP000265520"/>
    </source>
</evidence>
<dbReference type="EMBL" id="LXQA010204908">
    <property type="protein sequence ID" value="MCI33505.1"/>
    <property type="molecule type" value="Genomic_DNA"/>
</dbReference>
<sequence length="136" mass="15583">MWRLPLLRSWSIDPIVSPELPQTPQHVRLVKLVLSGSKLTDEYDPLDSLKDLPNLLYLSIINDANYEGESLNFEDGDFEGLEELELGYLHSLSSITVHSKAVPSLKKLHLRDIPELKTVPFSIQHLKNLEHLNYQN</sequence>
<dbReference type="InterPro" id="IPR032675">
    <property type="entry name" value="LRR_dom_sf"/>
</dbReference>
<reference evidence="1 2" key="1">
    <citation type="journal article" date="2018" name="Front. Plant Sci.">
        <title>Red Clover (Trifolium pratense) and Zigzag Clover (T. medium) - A Picture of Genomic Similarities and Differences.</title>
        <authorList>
            <person name="Dluhosova J."/>
            <person name="Istvanek J."/>
            <person name="Nedelnik J."/>
            <person name="Repkova J."/>
        </authorList>
    </citation>
    <scope>NUCLEOTIDE SEQUENCE [LARGE SCALE GENOMIC DNA]</scope>
    <source>
        <strain evidence="2">cv. 10/8</strain>
        <tissue evidence="1">Leaf</tissue>
    </source>
</reference>
<keyword evidence="2" id="KW-1185">Reference proteome</keyword>
<dbReference type="AlphaFoldDB" id="A0A392RD51"/>
<comment type="caution">
    <text evidence="1">The sequence shown here is derived from an EMBL/GenBank/DDBJ whole genome shotgun (WGS) entry which is preliminary data.</text>
</comment>
<organism evidence="1 2">
    <name type="scientific">Trifolium medium</name>
    <dbReference type="NCBI Taxonomy" id="97028"/>
    <lineage>
        <taxon>Eukaryota</taxon>
        <taxon>Viridiplantae</taxon>
        <taxon>Streptophyta</taxon>
        <taxon>Embryophyta</taxon>
        <taxon>Tracheophyta</taxon>
        <taxon>Spermatophyta</taxon>
        <taxon>Magnoliopsida</taxon>
        <taxon>eudicotyledons</taxon>
        <taxon>Gunneridae</taxon>
        <taxon>Pentapetalae</taxon>
        <taxon>rosids</taxon>
        <taxon>fabids</taxon>
        <taxon>Fabales</taxon>
        <taxon>Fabaceae</taxon>
        <taxon>Papilionoideae</taxon>
        <taxon>50 kb inversion clade</taxon>
        <taxon>NPAAA clade</taxon>
        <taxon>Hologalegina</taxon>
        <taxon>IRL clade</taxon>
        <taxon>Trifolieae</taxon>
        <taxon>Trifolium</taxon>
    </lineage>
</organism>
<feature type="non-terminal residue" evidence="1">
    <location>
        <position position="136"/>
    </location>
</feature>
<proteinExistence type="predicted"/>
<name>A0A392RD51_9FABA</name>